<evidence type="ECO:0000313" key="2">
    <source>
        <dbReference type="Proteomes" id="UP000009096"/>
    </source>
</evidence>
<organism evidence="1 2">
    <name type="scientific">Gibberella moniliformis (strain M3125 / FGSC 7600)</name>
    <name type="common">Maize ear and stalk rot fungus</name>
    <name type="synonym">Fusarium verticillioides</name>
    <dbReference type="NCBI Taxonomy" id="334819"/>
    <lineage>
        <taxon>Eukaryota</taxon>
        <taxon>Fungi</taxon>
        <taxon>Dikarya</taxon>
        <taxon>Ascomycota</taxon>
        <taxon>Pezizomycotina</taxon>
        <taxon>Sordariomycetes</taxon>
        <taxon>Hypocreomycetidae</taxon>
        <taxon>Hypocreales</taxon>
        <taxon>Nectriaceae</taxon>
        <taxon>Fusarium</taxon>
        <taxon>Fusarium fujikuroi species complex</taxon>
    </lineage>
</organism>
<dbReference type="AlphaFoldDB" id="W7MB37"/>
<name>W7MB37_GIBM7</name>
<dbReference type="EMBL" id="DS022251">
    <property type="protein sequence ID" value="EWG48221.1"/>
    <property type="molecule type" value="Genomic_DNA"/>
</dbReference>
<dbReference type="GeneID" id="30065835"/>
<keyword evidence="2" id="KW-1185">Reference proteome</keyword>
<reference evidence="1 2" key="1">
    <citation type="journal article" date="2010" name="Nature">
        <title>Comparative genomics reveals mobile pathogenicity chromosomes in Fusarium.</title>
        <authorList>
            <person name="Ma L.J."/>
            <person name="van der Does H.C."/>
            <person name="Borkovich K.A."/>
            <person name="Coleman J.J."/>
            <person name="Daboussi M.J."/>
            <person name="Di Pietro A."/>
            <person name="Dufresne M."/>
            <person name="Freitag M."/>
            <person name="Grabherr M."/>
            <person name="Henrissat B."/>
            <person name="Houterman P.M."/>
            <person name="Kang S."/>
            <person name="Shim W.B."/>
            <person name="Woloshuk C."/>
            <person name="Xie X."/>
            <person name="Xu J.R."/>
            <person name="Antoniw J."/>
            <person name="Baker S.E."/>
            <person name="Bluhm B.H."/>
            <person name="Breakspear A."/>
            <person name="Brown D.W."/>
            <person name="Butchko R.A."/>
            <person name="Chapman S."/>
            <person name="Coulson R."/>
            <person name="Coutinho P.M."/>
            <person name="Danchin E.G."/>
            <person name="Diener A."/>
            <person name="Gale L.R."/>
            <person name="Gardiner D.M."/>
            <person name="Goff S."/>
            <person name="Hammond-Kosack K.E."/>
            <person name="Hilburn K."/>
            <person name="Hua-Van A."/>
            <person name="Jonkers W."/>
            <person name="Kazan K."/>
            <person name="Kodira C.D."/>
            <person name="Koehrsen M."/>
            <person name="Kumar L."/>
            <person name="Lee Y.H."/>
            <person name="Li L."/>
            <person name="Manners J.M."/>
            <person name="Miranda-Saavedra D."/>
            <person name="Mukherjee M."/>
            <person name="Park G."/>
            <person name="Park J."/>
            <person name="Park S.Y."/>
            <person name="Proctor R.H."/>
            <person name="Regev A."/>
            <person name="Ruiz-Roldan M.C."/>
            <person name="Sain D."/>
            <person name="Sakthikumar S."/>
            <person name="Sykes S."/>
            <person name="Schwartz D.C."/>
            <person name="Turgeon B.G."/>
            <person name="Wapinski I."/>
            <person name="Yoder O."/>
            <person name="Young S."/>
            <person name="Zeng Q."/>
            <person name="Zhou S."/>
            <person name="Galagan J."/>
            <person name="Cuomo C.A."/>
            <person name="Kistler H.C."/>
            <person name="Rep M."/>
        </authorList>
    </citation>
    <scope>NUCLEOTIDE SEQUENCE [LARGE SCALE GENOMIC DNA]</scope>
    <source>
        <strain evidence="2">M3125 / FGSC 7600</strain>
    </source>
</reference>
<dbReference type="OrthoDB" id="10291749at2759"/>
<dbReference type="KEGG" id="fvr:FVEG_08074"/>
<dbReference type="Proteomes" id="UP000009096">
    <property type="component" value="Chromosome 3"/>
</dbReference>
<accession>W7MB37</accession>
<proteinExistence type="predicted"/>
<gene>
    <name evidence="1" type="ORF">FVEG_08074</name>
</gene>
<dbReference type="RefSeq" id="XP_018754412.1">
    <property type="nucleotide sequence ID" value="XM_018896879.1"/>
</dbReference>
<sequence>MALRGQEDATLKRQEPVQPSSMVVTVASESIPAYDGVISQSLRINGMDKRQFRPARRVTGKATAQGWKQTKLSKTGRVPTLKRTVPILENLGARK</sequence>
<dbReference type="VEuPathDB" id="FungiDB:FVEG_08074"/>
<protein>
    <submittedName>
        <fullName evidence="1">Uncharacterized protein</fullName>
    </submittedName>
</protein>
<evidence type="ECO:0000313" key="1">
    <source>
        <dbReference type="EMBL" id="EWG48221.1"/>
    </source>
</evidence>